<evidence type="ECO:0000256" key="1">
    <source>
        <dbReference type="SAM" id="MobiDB-lite"/>
    </source>
</evidence>
<accession>A0A9D3PIT9</accession>
<dbReference type="AlphaFoldDB" id="A0A9D3PIT9"/>
<proteinExistence type="predicted"/>
<sequence length="126" mass="13407">MVPLRLPVASCRKRVPAQLWRLQALQGHLILLGAAELVSLERVLHGTTMSQLQPPFPLPPPPEAPYSILFIEGIEGRSTAGAVGLKPAERECGAEGQAAIGPQACPVSLSETLGSENTPGTPRRRE</sequence>
<keyword evidence="3" id="KW-1185">Reference proteome</keyword>
<gene>
    <name evidence="2" type="ORF">MATL_G00235620</name>
</gene>
<reference evidence="2" key="1">
    <citation type="submission" date="2021-01" db="EMBL/GenBank/DDBJ databases">
        <authorList>
            <person name="Zahm M."/>
            <person name="Roques C."/>
            <person name="Cabau C."/>
            <person name="Klopp C."/>
            <person name="Donnadieu C."/>
            <person name="Jouanno E."/>
            <person name="Lampietro C."/>
            <person name="Louis A."/>
            <person name="Herpin A."/>
            <person name="Echchiki A."/>
            <person name="Berthelot C."/>
            <person name="Parey E."/>
            <person name="Roest-Crollius H."/>
            <person name="Braasch I."/>
            <person name="Postlethwait J."/>
            <person name="Bobe J."/>
            <person name="Montfort J."/>
            <person name="Bouchez O."/>
            <person name="Begum T."/>
            <person name="Mejri S."/>
            <person name="Adams A."/>
            <person name="Chen W.-J."/>
            <person name="Guiguen Y."/>
        </authorList>
    </citation>
    <scope>NUCLEOTIDE SEQUENCE</scope>
    <source>
        <strain evidence="2">YG-15Mar2019-1</strain>
        <tissue evidence="2">Brain</tissue>
    </source>
</reference>
<protein>
    <submittedName>
        <fullName evidence="2">Uncharacterized protein</fullName>
    </submittedName>
</protein>
<organism evidence="2 3">
    <name type="scientific">Megalops atlanticus</name>
    <name type="common">Tarpon</name>
    <name type="synonym">Clupea gigantea</name>
    <dbReference type="NCBI Taxonomy" id="7932"/>
    <lineage>
        <taxon>Eukaryota</taxon>
        <taxon>Metazoa</taxon>
        <taxon>Chordata</taxon>
        <taxon>Craniata</taxon>
        <taxon>Vertebrata</taxon>
        <taxon>Euteleostomi</taxon>
        <taxon>Actinopterygii</taxon>
        <taxon>Neopterygii</taxon>
        <taxon>Teleostei</taxon>
        <taxon>Elopiformes</taxon>
        <taxon>Megalopidae</taxon>
        <taxon>Megalops</taxon>
    </lineage>
</organism>
<feature type="compositionally biased region" description="Polar residues" evidence="1">
    <location>
        <begin position="109"/>
        <end position="120"/>
    </location>
</feature>
<dbReference type="EMBL" id="JAFDVH010000021">
    <property type="protein sequence ID" value="KAG7458205.1"/>
    <property type="molecule type" value="Genomic_DNA"/>
</dbReference>
<evidence type="ECO:0000313" key="3">
    <source>
        <dbReference type="Proteomes" id="UP001046870"/>
    </source>
</evidence>
<name>A0A9D3PIT9_MEGAT</name>
<evidence type="ECO:0000313" key="2">
    <source>
        <dbReference type="EMBL" id="KAG7458205.1"/>
    </source>
</evidence>
<comment type="caution">
    <text evidence="2">The sequence shown here is derived from an EMBL/GenBank/DDBJ whole genome shotgun (WGS) entry which is preliminary data.</text>
</comment>
<feature type="region of interest" description="Disordered" evidence="1">
    <location>
        <begin position="103"/>
        <end position="126"/>
    </location>
</feature>
<dbReference type="Proteomes" id="UP001046870">
    <property type="component" value="Chromosome 21"/>
</dbReference>